<name>A0A2P4ZD36_9HYPO</name>
<dbReference type="STRING" id="398673.A0A2P4ZD36"/>
<accession>A0A2P4ZD36</accession>
<dbReference type="AlphaFoldDB" id="A0A2P4ZD36"/>
<organism evidence="1 2">
    <name type="scientific">Trichoderma gamsii</name>
    <dbReference type="NCBI Taxonomy" id="398673"/>
    <lineage>
        <taxon>Eukaryota</taxon>
        <taxon>Fungi</taxon>
        <taxon>Dikarya</taxon>
        <taxon>Ascomycota</taxon>
        <taxon>Pezizomycotina</taxon>
        <taxon>Sordariomycetes</taxon>
        <taxon>Hypocreomycetidae</taxon>
        <taxon>Hypocreales</taxon>
        <taxon>Hypocreaceae</taxon>
        <taxon>Trichoderma</taxon>
    </lineage>
</organism>
<evidence type="ECO:0000313" key="1">
    <source>
        <dbReference type="EMBL" id="PON22206.1"/>
    </source>
</evidence>
<dbReference type="RefSeq" id="XP_018659859.1">
    <property type="nucleotide sequence ID" value="XM_018806969.1"/>
</dbReference>
<evidence type="ECO:0000313" key="2">
    <source>
        <dbReference type="Proteomes" id="UP000054821"/>
    </source>
</evidence>
<dbReference type="GeneID" id="29987052"/>
<protein>
    <recommendedName>
        <fullName evidence="3">F-box domain-containing protein</fullName>
    </recommendedName>
</protein>
<comment type="caution">
    <text evidence="1">The sequence shown here is derived from an EMBL/GenBank/DDBJ whole genome shotgun (WGS) entry which is preliminary data.</text>
</comment>
<dbReference type="Proteomes" id="UP000054821">
    <property type="component" value="Unassembled WGS sequence"/>
</dbReference>
<proteinExistence type="predicted"/>
<keyword evidence="2" id="KW-1185">Reference proteome</keyword>
<dbReference type="EMBL" id="JPDN02000040">
    <property type="protein sequence ID" value="PON22206.1"/>
    <property type="molecule type" value="Genomic_DNA"/>
</dbReference>
<gene>
    <name evidence="1" type="ORF">TGAM01_v208888</name>
</gene>
<evidence type="ECO:0008006" key="3">
    <source>
        <dbReference type="Google" id="ProtNLM"/>
    </source>
</evidence>
<sequence>MDSKQDPEMEVQSRISLEDLAPETLLAIMTQLTDLDSLYTLIMASPKAWRLFNEYACLITESVLSSPDSLLAPGIQQFIRALILMRNSQELFACPDDFVYFIHKHMAKNTDNGLKYDDLDNLTAKITASLATAITVDKPPSDILWSVVATARHISVLTHGCLEFYLARIRSPSFTPKYLDSTRNCIDPGDPTPPCMLDFEGTPLVTADIGQPSWVEETRVSRALWFVQLAHEMILSAPQWRNPKNGAEFKKPQDFIRENVNHSVINGPAEEAKTVIVYLESLKTQPETKQKGPYYRLPRPLKGYSDAGWVTPLPELQQQEWEDGHCYRLVYPNKVIELDLPPEMEGMKGEPSRATVARWDQTCAAIDGPSTNIEYWAGLSSDMLSSPIIGVTFTSYRRLGFALWDRKRMFFLGFIPGLYETWSFEKIAQYNFAWESILPAEEARGLKEAQRARARFNEYLWPNEIMW</sequence>
<reference evidence="1 2" key="1">
    <citation type="journal article" date="2016" name="Genome Announc.">
        <title>Draft Whole-Genome Sequence of Trichoderma gamsii T6085, a Promising Biocontrol Agent of Fusarium Head Blight on Wheat.</title>
        <authorList>
            <person name="Baroncelli R."/>
            <person name="Zapparata A."/>
            <person name="Piaggeschi G."/>
            <person name="Sarrocco S."/>
            <person name="Vannacci G."/>
        </authorList>
    </citation>
    <scope>NUCLEOTIDE SEQUENCE [LARGE SCALE GENOMIC DNA]</scope>
    <source>
        <strain evidence="1 2">T6085</strain>
    </source>
</reference>